<keyword evidence="1" id="KW-0812">Transmembrane</keyword>
<feature type="transmembrane region" description="Helical" evidence="1">
    <location>
        <begin position="7"/>
        <end position="30"/>
    </location>
</feature>
<evidence type="ECO:0000313" key="3">
    <source>
        <dbReference type="EMBL" id="MYN10318.1"/>
    </source>
</evidence>
<protein>
    <submittedName>
        <fullName evidence="3">Pilus assembly protein</fullName>
    </submittedName>
</protein>
<proteinExistence type="predicted"/>
<accession>A0A7X4KPI5</accession>
<feature type="domain" description="TadE-like" evidence="2">
    <location>
        <begin position="9"/>
        <end position="51"/>
    </location>
</feature>
<reference evidence="3 4" key="1">
    <citation type="submission" date="2019-12" db="EMBL/GenBank/DDBJ databases">
        <title>Novel species isolated from a subtropical stream in China.</title>
        <authorList>
            <person name="Lu H."/>
        </authorList>
    </citation>
    <scope>NUCLEOTIDE SEQUENCE [LARGE SCALE GENOMIC DNA]</scope>
    <source>
        <strain evidence="3 4">FT127W</strain>
    </source>
</reference>
<dbReference type="AlphaFoldDB" id="A0A7X4KPI5"/>
<gene>
    <name evidence="3" type="ORF">GTP77_23625</name>
</gene>
<sequence length="200" mass="21162">MKTERRAAGAVLVELVLALPLFLVVMYGLLECARLVYLWNTLQAVTRAAVRAAAVTDYNDAAAMEQLRQRALLRAGAGALAMGAPVDGSYLRIEYLWQDAAGALQPVAQGARAPCPALNLLYCLRNPNGSDCIRFVRARICSPADAASCQPVPFQPLLPPLPRMDWQGLALPPSDSTARAGALGYQPGSALCAAPAPPPP</sequence>
<name>A0A7X4KPI5_9BURK</name>
<dbReference type="EMBL" id="WWCU01000035">
    <property type="protein sequence ID" value="MYN10318.1"/>
    <property type="molecule type" value="Genomic_DNA"/>
</dbReference>
<keyword evidence="1" id="KW-1133">Transmembrane helix</keyword>
<dbReference type="RefSeq" id="WP_161074609.1">
    <property type="nucleotide sequence ID" value="NZ_CP086370.1"/>
</dbReference>
<evidence type="ECO:0000313" key="4">
    <source>
        <dbReference type="Proteomes" id="UP000450676"/>
    </source>
</evidence>
<keyword evidence="1" id="KW-0472">Membrane</keyword>
<dbReference type="Proteomes" id="UP000450676">
    <property type="component" value="Unassembled WGS sequence"/>
</dbReference>
<evidence type="ECO:0000256" key="1">
    <source>
        <dbReference type="SAM" id="Phobius"/>
    </source>
</evidence>
<comment type="caution">
    <text evidence="3">The sequence shown here is derived from an EMBL/GenBank/DDBJ whole genome shotgun (WGS) entry which is preliminary data.</text>
</comment>
<keyword evidence="4" id="KW-1185">Reference proteome</keyword>
<dbReference type="InterPro" id="IPR012495">
    <property type="entry name" value="TadE-like_dom"/>
</dbReference>
<evidence type="ECO:0000259" key="2">
    <source>
        <dbReference type="Pfam" id="PF07811"/>
    </source>
</evidence>
<organism evidence="3 4">
    <name type="scientific">Pseudoduganella aquatica</name>
    <dbReference type="NCBI Taxonomy" id="2660641"/>
    <lineage>
        <taxon>Bacteria</taxon>
        <taxon>Pseudomonadati</taxon>
        <taxon>Pseudomonadota</taxon>
        <taxon>Betaproteobacteria</taxon>
        <taxon>Burkholderiales</taxon>
        <taxon>Oxalobacteraceae</taxon>
        <taxon>Telluria group</taxon>
        <taxon>Pseudoduganella</taxon>
    </lineage>
</organism>
<dbReference type="Pfam" id="PF07811">
    <property type="entry name" value="TadE"/>
    <property type="match status" value="1"/>
</dbReference>